<dbReference type="KEGG" id="atx:GCD22_02278"/>
<dbReference type="Proteomes" id="UP000363590">
    <property type="component" value="Chromosome"/>
</dbReference>
<name>A0A5P9XSC2_ACITH</name>
<dbReference type="AlphaFoldDB" id="A0A5P9XSC2"/>
<reference evidence="1 2" key="1">
    <citation type="submission" date="2019-10" db="EMBL/GenBank/DDBJ databases">
        <authorList>
            <person name="Wang R."/>
        </authorList>
    </citation>
    <scope>NUCLEOTIDE SEQUENCE [LARGE SCALE GENOMIC DNA]</scope>
    <source>
        <strain evidence="1 2">ATCC 19377</strain>
    </source>
</reference>
<organism evidence="1 2">
    <name type="scientific">Acidithiobacillus thiooxidans ATCC 19377</name>
    <dbReference type="NCBI Taxonomy" id="637390"/>
    <lineage>
        <taxon>Bacteria</taxon>
        <taxon>Pseudomonadati</taxon>
        <taxon>Pseudomonadota</taxon>
        <taxon>Acidithiobacillia</taxon>
        <taxon>Acidithiobacillales</taxon>
        <taxon>Acidithiobacillaceae</taxon>
        <taxon>Acidithiobacillus</taxon>
    </lineage>
</organism>
<evidence type="ECO:0000313" key="1">
    <source>
        <dbReference type="EMBL" id="QFX96494.1"/>
    </source>
</evidence>
<gene>
    <name evidence="1" type="ORF">GCD22_02278</name>
</gene>
<proteinExistence type="predicted"/>
<accession>A0A5P9XSC2</accession>
<protein>
    <submittedName>
        <fullName evidence="1">Uncharacterized protein</fullName>
    </submittedName>
</protein>
<evidence type="ECO:0000313" key="2">
    <source>
        <dbReference type="Proteomes" id="UP000363590"/>
    </source>
</evidence>
<sequence length="52" mass="6218">MDPLRQEPDRESLRVTLYGTAEKGIQRDFLRGTLFNLVRIIRENQWDNLDMP</sequence>
<dbReference type="EMBL" id="CP045571">
    <property type="protein sequence ID" value="QFX96494.1"/>
    <property type="molecule type" value="Genomic_DNA"/>
</dbReference>